<dbReference type="FunFam" id="3.60.21.10:FF:000028">
    <property type="entry name" value="Putative metallophosphoesterase"/>
    <property type="match status" value="1"/>
</dbReference>
<dbReference type="GO" id="GO:0009245">
    <property type="term" value="P:lipid A biosynthetic process"/>
    <property type="evidence" value="ECO:0007669"/>
    <property type="project" value="TreeGrafter"/>
</dbReference>
<keyword evidence="8" id="KW-1185">Reference proteome</keyword>
<dbReference type="RefSeq" id="WP_132508767.1">
    <property type="nucleotide sequence ID" value="NZ_SMKP01000034.1"/>
</dbReference>
<dbReference type="CDD" id="cd07385">
    <property type="entry name" value="MPP_YkuE_C"/>
    <property type="match status" value="1"/>
</dbReference>
<dbReference type="GO" id="GO:0016020">
    <property type="term" value="C:membrane"/>
    <property type="evidence" value="ECO:0007669"/>
    <property type="project" value="GOC"/>
</dbReference>
<feature type="transmembrane region" description="Helical" evidence="5">
    <location>
        <begin position="75"/>
        <end position="99"/>
    </location>
</feature>
<gene>
    <name evidence="7" type="ORF">E1294_14605</name>
</gene>
<dbReference type="Pfam" id="PF00149">
    <property type="entry name" value="Metallophos"/>
    <property type="match status" value="1"/>
</dbReference>
<dbReference type="PANTHER" id="PTHR31302:SF31">
    <property type="entry name" value="PHOSPHODIESTERASE YAEI"/>
    <property type="match status" value="1"/>
</dbReference>
<dbReference type="OrthoDB" id="9780884at2"/>
<evidence type="ECO:0000259" key="6">
    <source>
        <dbReference type="Pfam" id="PF00149"/>
    </source>
</evidence>
<feature type="transmembrane region" description="Helical" evidence="5">
    <location>
        <begin position="119"/>
        <end position="141"/>
    </location>
</feature>
<sequence length="384" mass="41431">MSIPSWVWGQSVMWALAHIYLWARLVRGTTPSRSRARRVGTVLAVVLAAFIPASLITPFFVDIAVSRWIAWPSNIWYGLAVYLLILLILTEPVRLAAAFIGKRRAKARAETPDSARRAFLARSIAVTAGAAATGIVGYGMATALSPPRLDRVTVRLRRGGPLAAGLRIALVGDIHLGPMLGRAHTQRIVDMINGTGADLVAIVGDLVDGTVEQLASAAAPLRGLRSRHGTFFVTGNHEYLSGATEWIEELRELGIRPLQNERVELPALDLAGVNDVTGARQDDGPDYERALGDRDPACPVILLAHQPIQVNEAMRHGVDLQLSGHTHGGQMMPLNLLTSWAQPTLAGYERFGDTQLYVTKGAGFWGPPVRVGAPPDITIVELAI</sequence>
<dbReference type="AlphaFoldDB" id="A0A4R4WV03"/>
<evidence type="ECO:0000256" key="2">
    <source>
        <dbReference type="ARBA" id="ARBA00022723"/>
    </source>
</evidence>
<protein>
    <submittedName>
        <fullName evidence="7">Metallophosphoesterase</fullName>
    </submittedName>
</protein>
<keyword evidence="5" id="KW-0472">Membrane</keyword>
<evidence type="ECO:0000256" key="1">
    <source>
        <dbReference type="ARBA" id="ARBA00001968"/>
    </source>
</evidence>
<dbReference type="Gene3D" id="3.60.21.10">
    <property type="match status" value="1"/>
</dbReference>
<dbReference type="InterPro" id="IPR029052">
    <property type="entry name" value="Metallo-depent_PP-like"/>
</dbReference>
<dbReference type="InterPro" id="IPR004843">
    <property type="entry name" value="Calcineurin-like_PHP"/>
</dbReference>
<dbReference type="EMBL" id="SMKP01000034">
    <property type="protein sequence ID" value="TDD21500.1"/>
    <property type="molecule type" value="Genomic_DNA"/>
</dbReference>
<comment type="caution">
    <text evidence="7">The sequence shown here is derived from an EMBL/GenBank/DDBJ whole genome shotgun (WGS) entry which is preliminary data.</text>
</comment>
<dbReference type="Proteomes" id="UP000294543">
    <property type="component" value="Unassembled WGS sequence"/>
</dbReference>
<evidence type="ECO:0000313" key="7">
    <source>
        <dbReference type="EMBL" id="TDD21500.1"/>
    </source>
</evidence>
<evidence type="ECO:0000256" key="4">
    <source>
        <dbReference type="ARBA" id="ARBA00061089"/>
    </source>
</evidence>
<dbReference type="GO" id="GO:0046872">
    <property type="term" value="F:metal ion binding"/>
    <property type="evidence" value="ECO:0007669"/>
    <property type="project" value="UniProtKB-KW"/>
</dbReference>
<feature type="transmembrane region" description="Helical" evidence="5">
    <location>
        <begin position="6"/>
        <end position="23"/>
    </location>
</feature>
<dbReference type="PANTHER" id="PTHR31302">
    <property type="entry name" value="TRANSMEMBRANE PROTEIN WITH METALLOPHOSPHOESTERASE DOMAIN-RELATED"/>
    <property type="match status" value="1"/>
</dbReference>
<reference evidence="7 8" key="1">
    <citation type="submission" date="2019-03" db="EMBL/GenBank/DDBJ databases">
        <title>Draft genome sequences of novel Actinobacteria.</title>
        <authorList>
            <person name="Sahin N."/>
            <person name="Ay H."/>
            <person name="Saygin H."/>
        </authorList>
    </citation>
    <scope>NUCLEOTIDE SEQUENCE [LARGE SCALE GENOMIC DNA]</scope>
    <source>
        <strain evidence="7 8">KC712</strain>
    </source>
</reference>
<dbReference type="InterPro" id="IPR051158">
    <property type="entry name" value="Metallophosphoesterase_sf"/>
</dbReference>
<accession>A0A4R4WV03</accession>
<feature type="domain" description="Calcineurin-like phosphoesterase" evidence="6">
    <location>
        <begin position="166"/>
        <end position="328"/>
    </location>
</feature>
<evidence type="ECO:0000256" key="5">
    <source>
        <dbReference type="SAM" id="Phobius"/>
    </source>
</evidence>
<comment type="cofactor">
    <cofactor evidence="1">
        <name>a divalent metal cation</name>
        <dbReference type="ChEBI" id="CHEBI:60240"/>
    </cofactor>
</comment>
<evidence type="ECO:0000256" key="3">
    <source>
        <dbReference type="ARBA" id="ARBA00022801"/>
    </source>
</evidence>
<keyword evidence="5" id="KW-0812">Transmembrane</keyword>
<keyword evidence="2" id="KW-0479">Metal-binding</keyword>
<comment type="similarity">
    <text evidence="4">Belongs to the metallophosphoesterase superfamily.</text>
</comment>
<organism evidence="7 8">
    <name type="scientific">Nonomuraea diastatica</name>
    <dbReference type="NCBI Taxonomy" id="1848329"/>
    <lineage>
        <taxon>Bacteria</taxon>
        <taxon>Bacillati</taxon>
        <taxon>Actinomycetota</taxon>
        <taxon>Actinomycetes</taxon>
        <taxon>Streptosporangiales</taxon>
        <taxon>Streptosporangiaceae</taxon>
        <taxon>Nonomuraea</taxon>
    </lineage>
</organism>
<keyword evidence="3" id="KW-0378">Hydrolase</keyword>
<evidence type="ECO:0000313" key="8">
    <source>
        <dbReference type="Proteomes" id="UP000294543"/>
    </source>
</evidence>
<feature type="transmembrane region" description="Helical" evidence="5">
    <location>
        <begin position="43"/>
        <end position="69"/>
    </location>
</feature>
<name>A0A4R4WV03_9ACTN</name>
<proteinExistence type="inferred from homology"/>
<dbReference type="GO" id="GO:0008758">
    <property type="term" value="F:UDP-2,3-diacylglucosamine hydrolase activity"/>
    <property type="evidence" value="ECO:0007669"/>
    <property type="project" value="TreeGrafter"/>
</dbReference>
<keyword evidence="5" id="KW-1133">Transmembrane helix</keyword>
<dbReference type="SUPFAM" id="SSF56300">
    <property type="entry name" value="Metallo-dependent phosphatases"/>
    <property type="match status" value="1"/>
</dbReference>